<keyword evidence="5" id="KW-1185">Reference proteome</keyword>
<dbReference type="InterPro" id="IPR033121">
    <property type="entry name" value="PEPTIDASE_A1"/>
</dbReference>
<dbReference type="InParanoid" id="A8NNY6"/>
<evidence type="ECO:0000313" key="4">
    <source>
        <dbReference type="EMBL" id="EAU86572.1"/>
    </source>
</evidence>
<evidence type="ECO:0000313" key="5">
    <source>
        <dbReference type="Proteomes" id="UP000001861"/>
    </source>
</evidence>
<dbReference type="RefSeq" id="XP_001835225.1">
    <property type="nucleotide sequence ID" value="XM_001835173.1"/>
</dbReference>
<dbReference type="AlphaFoldDB" id="A8NNY6"/>
<keyword evidence="2" id="KW-1133">Transmembrane helix</keyword>
<keyword evidence="2" id="KW-0472">Membrane</keyword>
<dbReference type="GeneID" id="6011753"/>
<proteinExistence type="predicted"/>
<reference evidence="4 5" key="1">
    <citation type="journal article" date="2010" name="Proc. Natl. Acad. Sci. U.S.A.">
        <title>Insights into evolution of multicellular fungi from the assembled chromosomes of the mushroom Coprinopsis cinerea (Coprinus cinereus).</title>
        <authorList>
            <person name="Stajich J.E."/>
            <person name="Wilke S.K."/>
            <person name="Ahren D."/>
            <person name="Au C.H."/>
            <person name="Birren B.W."/>
            <person name="Borodovsky M."/>
            <person name="Burns C."/>
            <person name="Canback B."/>
            <person name="Casselton L.A."/>
            <person name="Cheng C.K."/>
            <person name="Deng J."/>
            <person name="Dietrich F.S."/>
            <person name="Fargo D.C."/>
            <person name="Farman M.L."/>
            <person name="Gathman A.C."/>
            <person name="Goldberg J."/>
            <person name="Guigo R."/>
            <person name="Hoegger P.J."/>
            <person name="Hooker J.B."/>
            <person name="Huggins A."/>
            <person name="James T.Y."/>
            <person name="Kamada T."/>
            <person name="Kilaru S."/>
            <person name="Kodira C."/>
            <person name="Kues U."/>
            <person name="Kupfer D."/>
            <person name="Kwan H.S."/>
            <person name="Lomsadze A."/>
            <person name="Li W."/>
            <person name="Lilly W.W."/>
            <person name="Ma L.J."/>
            <person name="Mackey A.J."/>
            <person name="Manning G."/>
            <person name="Martin F."/>
            <person name="Muraguchi H."/>
            <person name="Natvig D.O."/>
            <person name="Palmerini H."/>
            <person name="Ramesh M.A."/>
            <person name="Rehmeyer C.J."/>
            <person name="Roe B.A."/>
            <person name="Shenoy N."/>
            <person name="Stanke M."/>
            <person name="Ter-Hovhannisyan V."/>
            <person name="Tunlid A."/>
            <person name="Velagapudi R."/>
            <person name="Vision T.J."/>
            <person name="Zeng Q."/>
            <person name="Zolan M.E."/>
            <person name="Pukkila P.J."/>
        </authorList>
    </citation>
    <scope>NUCLEOTIDE SEQUENCE [LARGE SCALE GENOMIC DNA]</scope>
    <source>
        <strain evidence="5">Okayama-7 / 130 / ATCC MYA-4618 / FGSC 9003</strain>
    </source>
</reference>
<sequence length="371" mass="40253">MTAIQTLVQKLSSPGPDRSYGTLVQTCSSCDFSQHDPDFSFNLVNSLYTNLRYEAERNNNGVESGKAVALVSTDISAPAGYLPRTALDEIFKKAHGSVAYTHPTEGWTRYIVPCNDTLKITYTIGGAQYPIHPLDFTQFWEDRPESLKDYTVCISTVRSYEGSKADHDISLGAAFLRNVYSIFDFGDSQEDGTLGEPYLQFLPQWTHGDGDHWKDLHRNMDGRPPELEPAKVVQILSSSSSGSSSDSGTSSNKSTNKPEAHSGSNHKTGSDIDGGNILTSANSANRPASSSSGSSIDRFMPAVIALLAVNLIIGLILAVLSVLNYIKKNGAAKKAGIPHYIPVSKRDQVLFDANDNPSGHANRYGYSSMSE</sequence>
<dbReference type="VEuPathDB" id="FungiDB:CC1G_07768"/>
<dbReference type="Gene3D" id="2.40.70.10">
    <property type="entry name" value="Acid Proteases"/>
    <property type="match status" value="1"/>
</dbReference>
<feature type="transmembrane region" description="Helical" evidence="2">
    <location>
        <begin position="299"/>
        <end position="326"/>
    </location>
</feature>
<accession>A8NNY6</accession>
<dbReference type="PROSITE" id="PS51767">
    <property type="entry name" value="PEPTIDASE_A1"/>
    <property type="match status" value="1"/>
</dbReference>
<dbReference type="KEGG" id="cci:CC1G_07768"/>
<comment type="caution">
    <text evidence="4">The sequence shown here is derived from an EMBL/GenBank/DDBJ whole genome shotgun (WGS) entry which is preliminary data.</text>
</comment>
<feature type="compositionally biased region" description="Low complexity" evidence="1">
    <location>
        <begin position="280"/>
        <end position="294"/>
    </location>
</feature>
<organism evidence="4 5">
    <name type="scientific">Coprinopsis cinerea (strain Okayama-7 / 130 / ATCC MYA-4618 / FGSC 9003)</name>
    <name type="common">Inky cap fungus</name>
    <name type="synonym">Hormographiella aspergillata</name>
    <dbReference type="NCBI Taxonomy" id="240176"/>
    <lineage>
        <taxon>Eukaryota</taxon>
        <taxon>Fungi</taxon>
        <taxon>Dikarya</taxon>
        <taxon>Basidiomycota</taxon>
        <taxon>Agaricomycotina</taxon>
        <taxon>Agaricomycetes</taxon>
        <taxon>Agaricomycetidae</taxon>
        <taxon>Agaricales</taxon>
        <taxon>Agaricineae</taxon>
        <taxon>Psathyrellaceae</taxon>
        <taxon>Coprinopsis</taxon>
    </lineage>
</organism>
<keyword evidence="2" id="KW-0812">Transmembrane</keyword>
<feature type="domain" description="Peptidase A1" evidence="3">
    <location>
        <begin position="1"/>
        <end position="194"/>
    </location>
</feature>
<name>A8NNY6_COPC7</name>
<dbReference type="EMBL" id="AACS02000012">
    <property type="protein sequence ID" value="EAU86572.1"/>
    <property type="molecule type" value="Genomic_DNA"/>
</dbReference>
<dbReference type="OMA" id="NPDEGDL"/>
<dbReference type="OrthoDB" id="3068661at2759"/>
<feature type="region of interest" description="Disordered" evidence="1">
    <location>
        <begin position="238"/>
        <end position="294"/>
    </location>
</feature>
<dbReference type="Pfam" id="PF00026">
    <property type="entry name" value="Asp"/>
    <property type="match status" value="1"/>
</dbReference>
<feature type="compositionally biased region" description="Low complexity" evidence="1">
    <location>
        <begin position="238"/>
        <end position="257"/>
    </location>
</feature>
<evidence type="ECO:0000256" key="2">
    <source>
        <dbReference type="SAM" id="Phobius"/>
    </source>
</evidence>
<protein>
    <recommendedName>
        <fullName evidence="3">Peptidase A1 domain-containing protein</fullName>
    </recommendedName>
</protein>
<evidence type="ECO:0000259" key="3">
    <source>
        <dbReference type="PROSITE" id="PS51767"/>
    </source>
</evidence>
<gene>
    <name evidence="4" type="ORF">CC1G_07768</name>
</gene>
<dbReference type="Proteomes" id="UP000001861">
    <property type="component" value="Unassembled WGS sequence"/>
</dbReference>
<evidence type="ECO:0000256" key="1">
    <source>
        <dbReference type="SAM" id="MobiDB-lite"/>
    </source>
</evidence>
<dbReference type="InterPro" id="IPR021109">
    <property type="entry name" value="Peptidase_aspartic_dom_sf"/>
</dbReference>
<dbReference type="SUPFAM" id="SSF50630">
    <property type="entry name" value="Acid proteases"/>
    <property type="match status" value="1"/>
</dbReference>